<keyword evidence="3" id="KW-1185">Reference proteome</keyword>
<dbReference type="Pfam" id="PF12697">
    <property type="entry name" value="Abhydrolase_6"/>
    <property type="match status" value="1"/>
</dbReference>
<dbReference type="InParanoid" id="J4I2V3"/>
<evidence type="ECO:0000313" key="2">
    <source>
        <dbReference type="EMBL" id="CCM06257.1"/>
    </source>
</evidence>
<dbReference type="Gene3D" id="3.40.50.1820">
    <property type="entry name" value="alpha/beta hydrolase"/>
    <property type="match status" value="1"/>
</dbReference>
<dbReference type="EMBL" id="HE797265">
    <property type="protein sequence ID" value="CCM06257.1"/>
    <property type="molecule type" value="Genomic_DNA"/>
</dbReference>
<dbReference type="RefSeq" id="XP_012185540.1">
    <property type="nucleotide sequence ID" value="XM_012330150.1"/>
</dbReference>
<dbReference type="GeneID" id="24101157"/>
<feature type="domain" description="AB hydrolase-1" evidence="1">
    <location>
        <begin position="31"/>
        <end position="197"/>
    </location>
</feature>
<accession>J4I2V3</accession>
<protein>
    <recommendedName>
        <fullName evidence="1">AB hydrolase-1 domain-containing protein</fullName>
    </recommendedName>
</protein>
<dbReference type="InterPro" id="IPR029058">
    <property type="entry name" value="AB_hydrolase_fold"/>
</dbReference>
<dbReference type="OrthoDB" id="3251587at2759"/>
<gene>
    <name evidence="2" type="ORF">FIBRA_08507</name>
</gene>
<proteinExistence type="predicted"/>
<organism evidence="2 3">
    <name type="scientific">Fibroporia radiculosa</name>
    <dbReference type="NCBI Taxonomy" id="599839"/>
    <lineage>
        <taxon>Eukaryota</taxon>
        <taxon>Fungi</taxon>
        <taxon>Dikarya</taxon>
        <taxon>Basidiomycota</taxon>
        <taxon>Agaricomycotina</taxon>
        <taxon>Agaricomycetes</taxon>
        <taxon>Polyporales</taxon>
        <taxon>Fibroporiaceae</taxon>
        <taxon>Fibroporia</taxon>
    </lineage>
</organism>
<dbReference type="SUPFAM" id="SSF53474">
    <property type="entry name" value="alpha/beta-Hydrolases"/>
    <property type="match status" value="1"/>
</dbReference>
<evidence type="ECO:0000313" key="3">
    <source>
        <dbReference type="Proteomes" id="UP000006352"/>
    </source>
</evidence>
<sequence>MQSLVVDDNGTQLAYIDRGPPKTDAATYQTVFILHGLGFTAAVYRRLIAKAPEHGLRVVAINRRDYPGSSPLSPLDQAALVGTDDEKSSFLSARALEIWSFIIRFIKQYNPPPLSNGGRSGGVGLMGWSLGNAFTLSTISTIHSLPVGSQHFIKDYLRVLIIHEPPMSALGRPNLPKHWMPILDITIPAEERHDMWLICVSAYFKHGDLSKRDPDLL</sequence>
<dbReference type="HOGENOM" id="CLU_045014_1_1_1"/>
<dbReference type="InterPro" id="IPR000073">
    <property type="entry name" value="AB_hydrolase_1"/>
</dbReference>
<reference evidence="2 3" key="1">
    <citation type="journal article" date="2012" name="Appl. Environ. Microbiol.">
        <title>Short-read sequencing for genomic analysis of the brown rot fungus Fibroporia radiculosa.</title>
        <authorList>
            <person name="Tang J.D."/>
            <person name="Perkins A.D."/>
            <person name="Sonstegard T.S."/>
            <person name="Schroeder S.G."/>
            <person name="Burgess S.C."/>
            <person name="Diehl S.V."/>
        </authorList>
    </citation>
    <scope>NUCLEOTIDE SEQUENCE [LARGE SCALE GENOMIC DNA]</scope>
    <source>
        <strain evidence="2 3">TFFH 294</strain>
    </source>
</reference>
<name>J4I2V3_9APHY</name>
<dbReference type="Proteomes" id="UP000006352">
    <property type="component" value="Unassembled WGS sequence"/>
</dbReference>
<dbReference type="AlphaFoldDB" id="J4I2V3"/>
<evidence type="ECO:0000259" key="1">
    <source>
        <dbReference type="Pfam" id="PF12697"/>
    </source>
</evidence>